<feature type="region of interest" description="Disordered" evidence="1">
    <location>
        <begin position="1"/>
        <end position="88"/>
    </location>
</feature>
<dbReference type="Proteomes" id="UP000075809">
    <property type="component" value="Unassembled WGS sequence"/>
</dbReference>
<evidence type="ECO:0000256" key="1">
    <source>
        <dbReference type="SAM" id="MobiDB-lite"/>
    </source>
</evidence>
<keyword evidence="3" id="KW-1185">Reference proteome</keyword>
<proteinExistence type="predicted"/>
<name>A0A151WSA2_9HYME</name>
<dbReference type="AlphaFoldDB" id="A0A151WSA2"/>
<gene>
    <name evidence="2" type="ORF">ALC60_10116</name>
</gene>
<feature type="compositionally biased region" description="Basic and acidic residues" evidence="1">
    <location>
        <begin position="1"/>
        <end position="11"/>
    </location>
</feature>
<feature type="compositionally biased region" description="Basic and acidic residues" evidence="1">
    <location>
        <begin position="55"/>
        <end position="75"/>
    </location>
</feature>
<accession>A0A151WSA2</accession>
<dbReference type="EMBL" id="KQ982773">
    <property type="protein sequence ID" value="KYQ50792.1"/>
    <property type="molecule type" value="Genomic_DNA"/>
</dbReference>
<evidence type="ECO:0000313" key="2">
    <source>
        <dbReference type="EMBL" id="KYQ50792.1"/>
    </source>
</evidence>
<sequence length="88" mass="9376">MQERNSSEGKEKRKGKERGLRATPPTSHLLRVSSHDVAGGRGGPEMEEAGKTLSRVHEKKEEEEEGAKGEGRARESGGGIEVVGPKAG</sequence>
<organism evidence="2 3">
    <name type="scientific">Mycetomoellerius zeteki</name>
    <dbReference type="NCBI Taxonomy" id="64791"/>
    <lineage>
        <taxon>Eukaryota</taxon>
        <taxon>Metazoa</taxon>
        <taxon>Ecdysozoa</taxon>
        <taxon>Arthropoda</taxon>
        <taxon>Hexapoda</taxon>
        <taxon>Insecta</taxon>
        <taxon>Pterygota</taxon>
        <taxon>Neoptera</taxon>
        <taxon>Endopterygota</taxon>
        <taxon>Hymenoptera</taxon>
        <taxon>Apocrita</taxon>
        <taxon>Aculeata</taxon>
        <taxon>Formicoidea</taxon>
        <taxon>Formicidae</taxon>
        <taxon>Myrmicinae</taxon>
        <taxon>Mycetomoellerius</taxon>
    </lineage>
</organism>
<feature type="compositionally biased region" description="Gly residues" evidence="1">
    <location>
        <begin position="76"/>
        <end position="88"/>
    </location>
</feature>
<evidence type="ECO:0000313" key="3">
    <source>
        <dbReference type="Proteomes" id="UP000075809"/>
    </source>
</evidence>
<reference evidence="2 3" key="1">
    <citation type="submission" date="2015-09" db="EMBL/GenBank/DDBJ databases">
        <title>Trachymyrmex zeteki WGS genome.</title>
        <authorList>
            <person name="Nygaard S."/>
            <person name="Hu H."/>
            <person name="Boomsma J."/>
            <person name="Zhang G."/>
        </authorList>
    </citation>
    <scope>NUCLEOTIDE SEQUENCE [LARGE SCALE GENOMIC DNA]</scope>
    <source>
        <strain evidence="2">Tzet28-1</strain>
        <tissue evidence="2">Whole body</tissue>
    </source>
</reference>
<protein>
    <submittedName>
        <fullName evidence="2">Uncharacterized protein</fullName>
    </submittedName>
</protein>